<dbReference type="EMBL" id="GBXM01070857">
    <property type="protein sequence ID" value="JAH37720.1"/>
    <property type="molecule type" value="Transcribed_RNA"/>
</dbReference>
<protein>
    <submittedName>
        <fullName evidence="1">Uncharacterized protein</fullName>
    </submittedName>
</protein>
<reference evidence="1" key="2">
    <citation type="journal article" date="2015" name="Fish Shellfish Immunol.">
        <title>Early steps in the European eel (Anguilla anguilla)-Vibrio vulnificus interaction in the gills: Role of the RtxA13 toxin.</title>
        <authorList>
            <person name="Callol A."/>
            <person name="Pajuelo D."/>
            <person name="Ebbesson L."/>
            <person name="Teles M."/>
            <person name="MacKenzie S."/>
            <person name="Amaro C."/>
        </authorList>
    </citation>
    <scope>NUCLEOTIDE SEQUENCE</scope>
</reference>
<evidence type="ECO:0000313" key="1">
    <source>
        <dbReference type="EMBL" id="JAH37720.1"/>
    </source>
</evidence>
<organism evidence="1">
    <name type="scientific">Anguilla anguilla</name>
    <name type="common">European freshwater eel</name>
    <name type="synonym">Muraena anguilla</name>
    <dbReference type="NCBI Taxonomy" id="7936"/>
    <lineage>
        <taxon>Eukaryota</taxon>
        <taxon>Metazoa</taxon>
        <taxon>Chordata</taxon>
        <taxon>Craniata</taxon>
        <taxon>Vertebrata</taxon>
        <taxon>Euteleostomi</taxon>
        <taxon>Actinopterygii</taxon>
        <taxon>Neopterygii</taxon>
        <taxon>Teleostei</taxon>
        <taxon>Anguilliformes</taxon>
        <taxon>Anguillidae</taxon>
        <taxon>Anguilla</taxon>
    </lineage>
</organism>
<name>A0A0E9SAI9_ANGAN</name>
<reference evidence="1" key="1">
    <citation type="submission" date="2014-11" db="EMBL/GenBank/DDBJ databases">
        <authorList>
            <person name="Amaro Gonzalez C."/>
        </authorList>
    </citation>
    <scope>NUCLEOTIDE SEQUENCE</scope>
</reference>
<sequence length="37" mass="4559">MVLLRHRKNCDYFRLFLRHCLHCALKQGYLSSFNDLF</sequence>
<dbReference type="AlphaFoldDB" id="A0A0E9SAI9"/>
<accession>A0A0E9SAI9</accession>
<proteinExistence type="predicted"/>